<evidence type="ECO:0000313" key="2">
    <source>
        <dbReference type="Proteomes" id="UP000203982"/>
    </source>
</evidence>
<evidence type="ECO:0000313" key="1">
    <source>
        <dbReference type="EMBL" id="ANA86644.1"/>
    </source>
</evidence>
<gene>
    <name evidence="1" type="primary">147</name>
    <name evidence="1" type="ORF">PBI_CLUBL_147</name>
</gene>
<protein>
    <submittedName>
        <fullName evidence="1">Uncharacterized protein</fullName>
    </submittedName>
</protein>
<dbReference type="Proteomes" id="UP000203982">
    <property type="component" value="Segment"/>
</dbReference>
<dbReference type="KEGG" id="vg:28803402"/>
<dbReference type="GeneID" id="28803402"/>
<sequence>MNPLDITKSDIGKTLRIETKVKSKPIRGKIVEVINHTSYVRVELATGFATRGMMLTADNDVSFED</sequence>
<accession>A0A160DHX8</accession>
<proteinExistence type="predicted"/>
<reference evidence="1 2" key="1">
    <citation type="submission" date="2016-03" db="EMBL/GenBank/DDBJ databases">
        <authorList>
            <person name="Montgomery M.T."/>
            <person name="Guerrero C.A."/>
            <person name="Mavrich T.N."/>
            <person name="Pope W.H."/>
            <person name="Garlena R.A."/>
            <person name="Russell D.A."/>
            <person name="Jacobs-Sera D."/>
            <person name="Hendrix R.W."/>
            <person name="Hatfull G.F."/>
        </authorList>
    </citation>
    <scope>NUCLEOTIDE SEQUENCE [LARGE SCALE GENOMIC DNA]</scope>
</reference>
<organism evidence="1 2">
    <name type="scientific">Gordonia phage ClubL</name>
    <dbReference type="NCBI Taxonomy" id="1838065"/>
    <lineage>
        <taxon>Viruses</taxon>
        <taxon>Duplodnaviria</taxon>
        <taxon>Heunggongvirae</taxon>
        <taxon>Uroviricota</taxon>
        <taxon>Caudoviricetes</taxon>
        <taxon>Smoothievirus</taxon>
        <taxon>Smoothievirus clubL</taxon>
    </lineage>
</organism>
<dbReference type="EMBL" id="KU998246">
    <property type="protein sequence ID" value="ANA86644.1"/>
    <property type="molecule type" value="Genomic_DNA"/>
</dbReference>
<name>A0A160DHX8_9CAUD</name>
<keyword evidence="2" id="KW-1185">Reference proteome</keyword>
<dbReference type="RefSeq" id="YP_009273182.1">
    <property type="nucleotide sequence ID" value="NC_030901.1"/>
</dbReference>